<proteinExistence type="predicted"/>
<dbReference type="AlphaFoldDB" id="A0A663DKS8"/>
<dbReference type="InParanoid" id="A0A663DKS8"/>
<accession>A0A663DKS8</accession>
<name>A0A663DKS8_AQUCH</name>
<organism evidence="1 2">
    <name type="scientific">Aquila chrysaetos chrysaetos</name>
    <dbReference type="NCBI Taxonomy" id="223781"/>
    <lineage>
        <taxon>Eukaryota</taxon>
        <taxon>Metazoa</taxon>
        <taxon>Chordata</taxon>
        <taxon>Craniata</taxon>
        <taxon>Vertebrata</taxon>
        <taxon>Euteleostomi</taxon>
        <taxon>Archelosauria</taxon>
        <taxon>Archosauria</taxon>
        <taxon>Dinosauria</taxon>
        <taxon>Saurischia</taxon>
        <taxon>Theropoda</taxon>
        <taxon>Coelurosauria</taxon>
        <taxon>Aves</taxon>
        <taxon>Neognathae</taxon>
        <taxon>Neoaves</taxon>
        <taxon>Telluraves</taxon>
        <taxon>Accipitrimorphae</taxon>
        <taxon>Accipitriformes</taxon>
        <taxon>Accipitridae</taxon>
        <taxon>Accipitrinae</taxon>
        <taxon>Aquila</taxon>
    </lineage>
</organism>
<sequence length="47" mass="5186">NWRLQATGHGPTYGWPRPPVWPEALQGISRTQFKYGAGKAPGIVPLK</sequence>
<protein>
    <submittedName>
        <fullName evidence="1">Uncharacterized protein</fullName>
    </submittedName>
</protein>
<reference evidence="1" key="2">
    <citation type="submission" date="2025-09" db="UniProtKB">
        <authorList>
            <consortium name="Ensembl"/>
        </authorList>
    </citation>
    <scope>IDENTIFICATION</scope>
</reference>
<reference evidence="1" key="1">
    <citation type="submission" date="2025-08" db="UniProtKB">
        <authorList>
            <consortium name="Ensembl"/>
        </authorList>
    </citation>
    <scope>IDENTIFICATION</scope>
</reference>
<dbReference type="Proteomes" id="UP000472275">
    <property type="component" value="Chromosome 2"/>
</dbReference>
<dbReference type="Ensembl" id="ENSACCT00020000459.1">
    <property type="protein sequence ID" value="ENSACCP00020000451.1"/>
    <property type="gene ID" value="ENSACCG00020000293.1"/>
</dbReference>
<keyword evidence="2" id="KW-1185">Reference proteome</keyword>
<evidence type="ECO:0000313" key="2">
    <source>
        <dbReference type="Proteomes" id="UP000472275"/>
    </source>
</evidence>
<evidence type="ECO:0000313" key="1">
    <source>
        <dbReference type="Ensembl" id="ENSACCP00020000451.1"/>
    </source>
</evidence>